<evidence type="ECO:0000256" key="3">
    <source>
        <dbReference type="ARBA" id="ARBA00022801"/>
    </source>
</evidence>
<protein>
    <recommendedName>
        <fullName evidence="6">Peptide deformylase</fullName>
        <shortName evidence="6">PDF</shortName>
        <ecNumber evidence="6">3.5.1.88</ecNumber>
    </recommendedName>
    <alternativeName>
        <fullName evidence="6">Polypeptide deformylase</fullName>
    </alternativeName>
</protein>
<comment type="cofactor">
    <cofactor evidence="6">
        <name>Fe(2+)</name>
        <dbReference type="ChEBI" id="CHEBI:29033"/>
    </cofactor>
    <text evidence="6">Binds 1 Fe(2+) ion.</text>
</comment>
<feature type="binding site" evidence="6">
    <location>
        <position position="139"/>
    </location>
    <ligand>
        <name>Fe cation</name>
        <dbReference type="ChEBI" id="CHEBI:24875"/>
    </ligand>
</feature>
<evidence type="ECO:0000256" key="2">
    <source>
        <dbReference type="ARBA" id="ARBA00022723"/>
    </source>
</evidence>
<feature type="binding site" evidence="6">
    <location>
        <position position="143"/>
    </location>
    <ligand>
        <name>Fe cation</name>
        <dbReference type="ChEBI" id="CHEBI:24875"/>
    </ligand>
</feature>
<evidence type="ECO:0000256" key="5">
    <source>
        <dbReference type="ARBA" id="ARBA00023004"/>
    </source>
</evidence>
<sequence>MLAIAQVGEEVLTLVARAVTDFSPELRGIVEEMLLSMEQAEGVGIAAPQIHLSLALFIMASRPTQRYPEAPYIAPTVIINPEILEYSPESEAGEEGCLSIPERRLSITRHRWVQVKYQDLDGQWHNQRLSGFIARIFQHEYDHLQGITLFERAAMQEQGRDEASQ</sequence>
<dbReference type="GO" id="GO:0046872">
    <property type="term" value="F:metal ion binding"/>
    <property type="evidence" value="ECO:0007669"/>
    <property type="project" value="UniProtKB-KW"/>
</dbReference>
<dbReference type="PRINTS" id="PR01576">
    <property type="entry name" value="PDEFORMYLASE"/>
</dbReference>
<evidence type="ECO:0000313" key="8">
    <source>
        <dbReference type="Proteomes" id="UP000282060"/>
    </source>
</evidence>
<dbReference type="PIRSF" id="PIRSF004749">
    <property type="entry name" value="Pep_def"/>
    <property type="match status" value="1"/>
</dbReference>
<evidence type="ECO:0000256" key="1">
    <source>
        <dbReference type="ARBA" id="ARBA00010759"/>
    </source>
</evidence>
<feature type="active site" evidence="6">
    <location>
        <position position="140"/>
    </location>
</feature>
<dbReference type="OrthoDB" id="9804313at2"/>
<dbReference type="HAMAP" id="MF_00163">
    <property type="entry name" value="Pep_deformylase"/>
    <property type="match status" value="1"/>
</dbReference>
<comment type="function">
    <text evidence="6">Removes the formyl group from the N-terminal Met of newly synthesized proteins. Requires at least a dipeptide for an efficient rate of reaction. N-terminal L-methionine is a prerequisite for activity but the enzyme has broad specificity at other positions.</text>
</comment>
<gene>
    <name evidence="6 7" type="primary">def</name>
    <name evidence="7" type="ORF">EKG39_04445</name>
</gene>
<dbReference type="PANTHER" id="PTHR10458:SF21">
    <property type="entry name" value="PEPTIDE DEFORMYLASE"/>
    <property type="match status" value="1"/>
</dbReference>
<comment type="caution">
    <text evidence="7">The sequence shown here is derived from an EMBL/GenBank/DDBJ whole genome shotgun (WGS) entry which is preliminary data.</text>
</comment>
<dbReference type="InterPro" id="IPR023635">
    <property type="entry name" value="Peptide_deformylase"/>
</dbReference>
<evidence type="ECO:0000256" key="4">
    <source>
        <dbReference type="ARBA" id="ARBA00022917"/>
    </source>
</evidence>
<keyword evidence="2 6" id="KW-0479">Metal-binding</keyword>
<dbReference type="GO" id="GO:0042586">
    <property type="term" value="F:peptide deformylase activity"/>
    <property type="evidence" value="ECO:0007669"/>
    <property type="project" value="UniProtKB-UniRule"/>
</dbReference>
<feature type="binding site" evidence="6">
    <location>
        <position position="97"/>
    </location>
    <ligand>
        <name>Fe cation</name>
        <dbReference type="ChEBI" id="CHEBI:24875"/>
    </ligand>
</feature>
<dbReference type="EMBL" id="RXNV01000001">
    <property type="protein sequence ID" value="RTR34914.1"/>
    <property type="molecule type" value="Genomic_DNA"/>
</dbReference>
<comment type="similarity">
    <text evidence="1 6">Belongs to the polypeptide deformylase family.</text>
</comment>
<dbReference type="EC" id="3.5.1.88" evidence="6"/>
<dbReference type="Proteomes" id="UP000282060">
    <property type="component" value="Unassembled WGS sequence"/>
</dbReference>
<dbReference type="Pfam" id="PF01327">
    <property type="entry name" value="Pep_deformylase"/>
    <property type="match status" value="1"/>
</dbReference>
<evidence type="ECO:0000256" key="6">
    <source>
        <dbReference type="HAMAP-Rule" id="MF_00163"/>
    </source>
</evidence>
<keyword evidence="4 6" id="KW-0648">Protein biosynthesis</keyword>
<dbReference type="InterPro" id="IPR036821">
    <property type="entry name" value="Peptide_deformylase_sf"/>
</dbReference>
<dbReference type="GO" id="GO:0006412">
    <property type="term" value="P:translation"/>
    <property type="evidence" value="ECO:0007669"/>
    <property type="project" value="UniProtKB-UniRule"/>
</dbReference>
<proteinExistence type="inferred from homology"/>
<dbReference type="Gene3D" id="3.90.45.10">
    <property type="entry name" value="Peptide deformylase"/>
    <property type="match status" value="1"/>
</dbReference>
<dbReference type="SUPFAM" id="SSF56420">
    <property type="entry name" value="Peptide deformylase"/>
    <property type="match status" value="1"/>
</dbReference>
<name>A0A431WHC7_9GAMM</name>
<reference evidence="7 8" key="1">
    <citation type="submission" date="2018-12" db="EMBL/GenBank/DDBJ databases">
        <authorList>
            <person name="Yu L."/>
        </authorList>
    </citation>
    <scope>NUCLEOTIDE SEQUENCE [LARGE SCALE GENOMIC DNA]</scope>
    <source>
        <strain evidence="7 8">HAW-EB5</strain>
    </source>
</reference>
<keyword evidence="8" id="KW-1185">Reference proteome</keyword>
<keyword evidence="3 6" id="KW-0378">Hydrolase</keyword>
<comment type="catalytic activity">
    <reaction evidence="6">
        <text>N-terminal N-formyl-L-methionyl-[peptide] + H2O = N-terminal L-methionyl-[peptide] + formate</text>
        <dbReference type="Rhea" id="RHEA:24420"/>
        <dbReference type="Rhea" id="RHEA-COMP:10639"/>
        <dbReference type="Rhea" id="RHEA-COMP:10640"/>
        <dbReference type="ChEBI" id="CHEBI:15377"/>
        <dbReference type="ChEBI" id="CHEBI:15740"/>
        <dbReference type="ChEBI" id="CHEBI:49298"/>
        <dbReference type="ChEBI" id="CHEBI:64731"/>
        <dbReference type="EC" id="3.5.1.88"/>
    </reaction>
</comment>
<organism evidence="7 8">
    <name type="scientific">Shewanella atlantica</name>
    <dbReference type="NCBI Taxonomy" id="271099"/>
    <lineage>
        <taxon>Bacteria</taxon>
        <taxon>Pseudomonadati</taxon>
        <taxon>Pseudomonadota</taxon>
        <taxon>Gammaproteobacteria</taxon>
        <taxon>Alteromonadales</taxon>
        <taxon>Shewanellaceae</taxon>
        <taxon>Shewanella</taxon>
    </lineage>
</organism>
<dbReference type="NCBIfam" id="NF001159">
    <property type="entry name" value="PRK00150.1-3"/>
    <property type="match status" value="1"/>
</dbReference>
<dbReference type="PANTHER" id="PTHR10458">
    <property type="entry name" value="PEPTIDE DEFORMYLASE"/>
    <property type="match status" value="1"/>
</dbReference>
<dbReference type="CDD" id="cd00487">
    <property type="entry name" value="Pep_deformylase"/>
    <property type="match status" value="1"/>
</dbReference>
<evidence type="ECO:0000313" key="7">
    <source>
        <dbReference type="EMBL" id="RTR34914.1"/>
    </source>
</evidence>
<dbReference type="RefSeq" id="WP_126504517.1">
    <property type="nucleotide sequence ID" value="NZ_RXNV01000001.1"/>
</dbReference>
<accession>A0A431WHC7</accession>
<dbReference type="AlphaFoldDB" id="A0A431WHC7"/>
<dbReference type="NCBIfam" id="TIGR00079">
    <property type="entry name" value="pept_deformyl"/>
    <property type="match status" value="1"/>
</dbReference>
<keyword evidence="5 6" id="KW-0408">Iron</keyword>